<proteinExistence type="predicted"/>
<reference evidence="1 2" key="1">
    <citation type="submission" date="2020-06" db="EMBL/GenBank/DDBJ databases">
        <title>Dyadobacter sandarakinus sp. nov., isolated from the soil of the Arctic Yellow River Station.</title>
        <authorList>
            <person name="Zhang Y."/>
            <person name="Peng F."/>
        </authorList>
    </citation>
    <scope>NUCLEOTIDE SEQUENCE [LARGE SCALE GENOMIC DNA]</scope>
    <source>
        <strain evidence="1 2">Q3-56</strain>
    </source>
</reference>
<protein>
    <submittedName>
        <fullName evidence="1">Uncharacterized protein</fullName>
    </submittedName>
</protein>
<gene>
    <name evidence="1" type="ORF">HWI92_10240</name>
</gene>
<organism evidence="1 2">
    <name type="scientific">Dyadobacter sandarakinus</name>
    <dbReference type="NCBI Taxonomy" id="2747268"/>
    <lineage>
        <taxon>Bacteria</taxon>
        <taxon>Pseudomonadati</taxon>
        <taxon>Bacteroidota</taxon>
        <taxon>Cytophagia</taxon>
        <taxon>Cytophagales</taxon>
        <taxon>Spirosomataceae</taxon>
        <taxon>Dyadobacter</taxon>
    </lineage>
</organism>
<sequence>MTDQQDTTDTLRQYQQALRQHKEGAALKLEAQLFKNGLDAQLCGKRILLTHHQDQLARIKSKGAINGNIEVYAENLFTTQHRIQLVAEQIDQLEKRIGGRK</sequence>
<dbReference type="RefSeq" id="WP_204663386.1">
    <property type="nucleotide sequence ID" value="NZ_CP056775.1"/>
</dbReference>
<name>A0ABX7I582_9BACT</name>
<accession>A0ABX7I582</accession>
<evidence type="ECO:0000313" key="2">
    <source>
        <dbReference type="Proteomes" id="UP000612680"/>
    </source>
</evidence>
<keyword evidence="2" id="KW-1185">Reference proteome</keyword>
<dbReference type="EMBL" id="CP056775">
    <property type="protein sequence ID" value="QRR01256.1"/>
    <property type="molecule type" value="Genomic_DNA"/>
</dbReference>
<dbReference type="Proteomes" id="UP000612680">
    <property type="component" value="Chromosome"/>
</dbReference>
<evidence type="ECO:0000313" key="1">
    <source>
        <dbReference type="EMBL" id="QRR01256.1"/>
    </source>
</evidence>